<feature type="compositionally biased region" description="Low complexity" evidence="1">
    <location>
        <begin position="134"/>
        <end position="146"/>
    </location>
</feature>
<feature type="transmembrane region" description="Helical" evidence="2">
    <location>
        <begin position="517"/>
        <end position="538"/>
    </location>
</feature>
<feature type="compositionally biased region" description="Pro residues" evidence="1">
    <location>
        <begin position="147"/>
        <end position="165"/>
    </location>
</feature>
<feature type="region of interest" description="Disordered" evidence="1">
    <location>
        <begin position="471"/>
        <end position="509"/>
    </location>
</feature>
<feature type="compositionally biased region" description="Basic and acidic residues" evidence="1">
    <location>
        <begin position="450"/>
        <end position="459"/>
    </location>
</feature>
<feature type="region of interest" description="Disordered" evidence="1">
    <location>
        <begin position="431"/>
        <end position="459"/>
    </location>
</feature>
<evidence type="ECO:0000256" key="1">
    <source>
        <dbReference type="SAM" id="MobiDB-lite"/>
    </source>
</evidence>
<dbReference type="Proteomes" id="UP000475155">
    <property type="component" value="Unassembled WGS sequence"/>
</dbReference>
<feature type="compositionally biased region" description="Low complexity" evidence="1">
    <location>
        <begin position="269"/>
        <end position="282"/>
    </location>
</feature>
<feature type="region of interest" description="Disordered" evidence="1">
    <location>
        <begin position="133"/>
        <end position="169"/>
    </location>
</feature>
<evidence type="ECO:0000256" key="2">
    <source>
        <dbReference type="SAM" id="Phobius"/>
    </source>
</evidence>
<proteinExistence type="predicted"/>
<feature type="region of interest" description="Disordered" evidence="1">
    <location>
        <begin position="379"/>
        <end position="415"/>
    </location>
</feature>
<feature type="compositionally biased region" description="Low complexity" evidence="1">
    <location>
        <begin position="184"/>
        <end position="211"/>
    </location>
</feature>
<feature type="compositionally biased region" description="Pro residues" evidence="1">
    <location>
        <begin position="494"/>
        <end position="503"/>
    </location>
</feature>
<dbReference type="EMBL" id="WHZU01000006">
    <property type="protein sequence ID" value="NEH11399.1"/>
    <property type="molecule type" value="Genomic_DNA"/>
</dbReference>
<keyword evidence="2" id="KW-0472">Membrane</keyword>
<evidence type="ECO:0000313" key="4">
    <source>
        <dbReference type="Proteomes" id="UP000475155"/>
    </source>
</evidence>
<sequence>MPERLAKPEKFCPKCGALRGFGTQFCMTCGYRFPLNDADGNAADGGSAAFDGGRDERDIPQSPAEITVVSQTGSIPPVQDAPAMVTAAGAVPVAVAPATPAMPASDPAPAPATAAPAALEETAAFDPLAELDEPTVPASSSATPAAAPAPAPAAPTSVPAPPATSPAPLEETAAFDPLAELDEPTPTASAPANSAIPANSAASSSAAPSSDKPSDKPVDKPVDAAAQLIPPLTMFGVSHEKTAAPTSTHGASAPAAAPATVAATEAFTPIAPTSTPSPAATPDDGATQAMPTIAIPRPSTGSAPAARTLSSAPTPAGTQSMATTPLQQTTNDTANTTAIPNGGNGIASGSLNDDGLGPLMMDPSVGSASLAALASPAEDSGMTTAAPNAGQAVRTSVPAQAETPTPASASASASDDQATAVIKPIGASHTAAPLPKRLTGTGLAGINKGSKTDEPQESKGLKALKDLWGSKGVKAQDGVQGPKEPSGTQELPRPKTPPNPKSPAKPKRPLDAKCRRIIMIAVICVVALVLGGGGYALWARHQHATALADCTAAQANLTDAKKALDATLENVKSTAGIDKSKLADASTLTDLKGLIDEGAAQKAPADPCASNLSTRQLTDNTTTVSAKAKAFSTLNVQLNKASKAVQASQEKKLLDDARASLVDTYAKAEKLISDATGKVADASTLTALKQAATAAKKIVAGGEGEKTDVDEINTQIKALQAAMTKVNESVKAKQAADAKKKADKTHCATIAGGYSGFKVSMSLTVKADCSVTWKPSKGNSTDATYVAESYKGSDGTYTWKLSNGKTVTLYPAGKSSPIITKAYSGDKSKADELKKLTAKTTIETDGKAYTK</sequence>
<reference evidence="3 4" key="1">
    <citation type="submission" date="2019-10" db="EMBL/GenBank/DDBJ databases">
        <title>Bifidobacterium from non-human primates.</title>
        <authorList>
            <person name="Modesto M."/>
        </authorList>
    </citation>
    <scope>NUCLEOTIDE SEQUENCE [LARGE SCALE GENOMIC DNA]</scope>
    <source>
        <strain evidence="3 4">SMA1</strain>
    </source>
</reference>
<name>A0ABX0C8C2_9BIFI</name>
<feature type="compositionally biased region" description="Low complexity" evidence="1">
    <location>
        <begin position="327"/>
        <end position="338"/>
    </location>
</feature>
<dbReference type="RefSeq" id="WP_163198578.1">
    <property type="nucleotide sequence ID" value="NZ_WHZU01000006.1"/>
</dbReference>
<keyword evidence="2" id="KW-0812">Transmembrane</keyword>
<protein>
    <submittedName>
        <fullName evidence="3">Uncharacterized protein</fullName>
    </submittedName>
</protein>
<feature type="region of interest" description="Disordered" evidence="1">
    <location>
        <begin position="181"/>
        <end position="220"/>
    </location>
</feature>
<feature type="compositionally biased region" description="Low complexity" evidence="1">
    <location>
        <begin position="398"/>
        <end position="415"/>
    </location>
</feature>
<organism evidence="3 4">
    <name type="scientific">Bifidobacterium saimiriisciurei</name>
    <dbReference type="NCBI Taxonomy" id="2661627"/>
    <lineage>
        <taxon>Bacteria</taxon>
        <taxon>Bacillati</taxon>
        <taxon>Actinomycetota</taxon>
        <taxon>Actinomycetes</taxon>
        <taxon>Bifidobacteriales</taxon>
        <taxon>Bifidobacteriaceae</taxon>
        <taxon>Bifidobacterium</taxon>
    </lineage>
</organism>
<feature type="region of interest" description="Disordered" evidence="1">
    <location>
        <begin position="269"/>
        <end position="360"/>
    </location>
</feature>
<comment type="caution">
    <text evidence="3">The sequence shown here is derived from an EMBL/GenBank/DDBJ whole genome shotgun (WGS) entry which is preliminary data.</text>
</comment>
<gene>
    <name evidence="3" type="ORF">GFD18_04740</name>
</gene>
<keyword evidence="2" id="KW-1133">Transmembrane helix</keyword>
<accession>A0ABX0C8C2</accession>
<feature type="compositionally biased region" description="Polar residues" evidence="1">
    <location>
        <begin position="308"/>
        <end position="326"/>
    </location>
</feature>
<keyword evidence="4" id="KW-1185">Reference proteome</keyword>
<evidence type="ECO:0000313" key="3">
    <source>
        <dbReference type="EMBL" id="NEH11399.1"/>
    </source>
</evidence>